<proteinExistence type="predicted"/>
<dbReference type="EMBL" id="NOXS01000025">
    <property type="protein sequence ID" value="OYQ20916.1"/>
    <property type="molecule type" value="Genomic_DNA"/>
</dbReference>
<evidence type="ECO:0000313" key="1">
    <source>
        <dbReference type="EMBL" id="OYQ20916.1"/>
    </source>
</evidence>
<comment type="caution">
    <text evidence="1">The sequence shown here is derived from an EMBL/GenBank/DDBJ whole genome shotgun (WGS) entry which is preliminary data.</text>
</comment>
<dbReference type="RefSeq" id="WP_094407499.1">
    <property type="nucleotide sequence ID" value="NZ_BMJZ01000007.1"/>
</dbReference>
<accession>A0A255XVB1</accession>
<sequence length="151" mass="16381">MITAPTSTLNLPITDLKVIATLAPKFASFQLCWVNKNGDDGSFIVSANMVPMLNDLLTQAIAYLKDFQKFISAQALNISTDDPVGFNITQTVTTSGDAAYLYMEAVINPQGTPLTPEIIYQIKPGNEPNALLYDLNEQITSVISALEQPVV</sequence>
<evidence type="ECO:0000313" key="2">
    <source>
        <dbReference type="Proteomes" id="UP000216361"/>
    </source>
</evidence>
<name>A0A255XVB1_9PROT</name>
<gene>
    <name evidence="1" type="ORF">CHR90_02970</name>
</gene>
<dbReference type="AlphaFoldDB" id="A0A255XVB1"/>
<dbReference type="Proteomes" id="UP000216361">
    <property type="component" value="Unassembled WGS sequence"/>
</dbReference>
<reference evidence="1 2" key="1">
    <citation type="submission" date="2017-07" db="EMBL/GenBank/DDBJ databases">
        <title>Elstera cyanobacteriorum sp. nov., a novel bacterium isolated from cyanobacterial aggregates in a eutrophic lake.</title>
        <authorList>
            <person name="Cai H."/>
        </authorList>
    </citation>
    <scope>NUCLEOTIDE SEQUENCE [LARGE SCALE GENOMIC DNA]</scope>
    <source>
        <strain evidence="1 2">TH019</strain>
    </source>
</reference>
<organism evidence="1 2">
    <name type="scientific">Elstera cyanobacteriorum</name>
    <dbReference type="NCBI Taxonomy" id="2022747"/>
    <lineage>
        <taxon>Bacteria</taxon>
        <taxon>Pseudomonadati</taxon>
        <taxon>Pseudomonadota</taxon>
        <taxon>Alphaproteobacteria</taxon>
        <taxon>Rhodospirillales</taxon>
        <taxon>Rhodospirillaceae</taxon>
        <taxon>Elstera</taxon>
    </lineage>
</organism>
<protein>
    <submittedName>
        <fullName evidence="1">Uncharacterized protein</fullName>
    </submittedName>
</protein>
<keyword evidence="2" id="KW-1185">Reference proteome</keyword>